<dbReference type="Proteomes" id="UP000677082">
    <property type="component" value="Unassembled WGS sequence"/>
</dbReference>
<proteinExistence type="predicted"/>
<organism evidence="1 2">
    <name type="scientific">Paractinoplanes toevensis</name>
    <dbReference type="NCBI Taxonomy" id="571911"/>
    <lineage>
        <taxon>Bacteria</taxon>
        <taxon>Bacillati</taxon>
        <taxon>Actinomycetota</taxon>
        <taxon>Actinomycetes</taxon>
        <taxon>Micromonosporales</taxon>
        <taxon>Micromonosporaceae</taxon>
        <taxon>Paractinoplanes</taxon>
    </lineage>
</organism>
<sequence>MLFAMPALDDEDVRVSGALDAIRDIQTLTRTGLPTPQGNATTRVYLLSGVAADISEAAAAAVRSPGRDPYSRR</sequence>
<evidence type="ECO:0000313" key="1">
    <source>
        <dbReference type="EMBL" id="GIM91072.1"/>
    </source>
</evidence>
<keyword evidence="2" id="KW-1185">Reference proteome</keyword>
<evidence type="ECO:0000313" key="2">
    <source>
        <dbReference type="Proteomes" id="UP000677082"/>
    </source>
</evidence>
<gene>
    <name evidence="1" type="ORF">Ato02nite_028650</name>
</gene>
<dbReference type="RefSeq" id="WP_213006982.1">
    <property type="nucleotide sequence ID" value="NZ_BOQN01000039.1"/>
</dbReference>
<dbReference type="AlphaFoldDB" id="A0A919T9B1"/>
<name>A0A919T9B1_9ACTN</name>
<comment type="caution">
    <text evidence="1">The sequence shown here is derived from an EMBL/GenBank/DDBJ whole genome shotgun (WGS) entry which is preliminary data.</text>
</comment>
<reference evidence="1 2" key="1">
    <citation type="submission" date="2021-03" db="EMBL/GenBank/DDBJ databases">
        <title>Whole genome shotgun sequence of Actinoplanes toevensis NBRC 105298.</title>
        <authorList>
            <person name="Komaki H."/>
            <person name="Tamura T."/>
        </authorList>
    </citation>
    <scope>NUCLEOTIDE SEQUENCE [LARGE SCALE GENOMIC DNA]</scope>
    <source>
        <strain evidence="1 2">NBRC 105298</strain>
    </source>
</reference>
<dbReference type="EMBL" id="BOQN01000039">
    <property type="protein sequence ID" value="GIM91072.1"/>
    <property type="molecule type" value="Genomic_DNA"/>
</dbReference>
<protein>
    <submittedName>
        <fullName evidence="1">Uncharacterized protein</fullName>
    </submittedName>
</protein>
<accession>A0A919T9B1</accession>